<accession>A0ABU3S705</accession>
<proteinExistence type="predicted"/>
<evidence type="ECO:0000313" key="2">
    <source>
        <dbReference type="EMBL" id="MDU0340496.1"/>
    </source>
</evidence>
<sequence length="245" mass="26956">MIHQITDAALLATLKEGVKKATDVIARVTDYRGGPVTTEYLLTADIARELIEQDYQVKVECLNRNLVNGMTQKAAAVRKSLGSCRTDIAVWQNEIIPLAIIEIKIGVKTLKKIAEDLEKITGTIDMLKSQYASRVVGASVFQVHVEGNDKRSDVPKLTAAIEKIEKKLETALRDHEKAKSGFSFAMHPLQPANAGVVGRELEGDEDELSWGLHGHATRFYAVLIRSTKPAITTPGLQGLKERSQE</sequence>
<gene>
    <name evidence="2" type="ORF">RKE40_11410</name>
</gene>
<dbReference type="RefSeq" id="WP_316018364.1">
    <property type="nucleotide sequence ID" value="NZ_JAWDID010000014.1"/>
</dbReference>
<dbReference type="Proteomes" id="UP001254257">
    <property type="component" value="Unassembled WGS sequence"/>
</dbReference>
<comment type="caution">
    <text evidence="2">The sequence shown here is derived from an EMBL/GenBank/DDBJ whole genome shotgun (WGS) entry which is preliminary data.</text>
</comment>
<protein>
    <submittedName>
        <fullName evidence="2">Uncharacterized protein</fullName>
    </submittedName>
</protein>
<feature type="coiled-coil region" evidence="1">
    <location>
        <begin position="154"/>
        <end position="181"/>
    </location>
</feature>
<evidence type="ECO:0000256" key="1">
    <source>
        <dbReference type="SAM" id="Coils"/>
    </source>
</evidence>
<dbReference type="EMBL" id="JAWDID010000014">
    <property type="protein sequence ID" value="MDU0340496.1"/>
    <property type="molecule type" value="Genomic_DNA"/>
</dbReference>
<evidence type="ECO:0000313" key="3">
    <source>
        <dbReference type="Proteomes" id="UP001254257"/>
    </source>
</evidence>
<keyword evidence="3" id="KW-1185">Reference proteome</keyword>
<reference evidence="2 3" key="1">
    <citation type="submission" date="2023-09" db="EMBL/GenBank/DDBJ databases">
        <title>Whole genome shotgun sequencing (WGS) of Bosea sp. ZW T0_25, isolated from stored onions (Allium cepa).</title>
        <authorList>
            <person name="Stoll D.A."/>
            <person name="Huch M."/>
        </authorList>
    </citation>
    <scope>NUCLEOTIDE SEQUENCE [LARGE SCALE GENOMIC DNA]</scope>
    <source>
        <strain evidence="2 3">ZW T0_25</strain>
    </source>
</reference>
<name>A0ABU3S705_9HYPH</name>
<keyword evidence="1" id="KW-0175">Coiled coil</keyword>
<organism evidence="2 3">
    <name type="scientific">Bosea rubneri</name>
    <dbReference type="NCBI Taxonomy" id="3075434"/>
    <lineage>
        <taxon>Bacteria</taxon>
        <taxon>Pseudomonadati</taxon>
        <taxon>Pseudomonadota</taxon>
        <taxon>Alphaproteobacteria</taxon>
        <taxon>Hyphomicrobiales</taxon>
        <taxon>Boseaceae</taxon>
        <taxon>Bosea</taxon>
    </lineage>
</organism>